<dbReference type="PANTHER" id="PTHR40448:SF1">
    <property type="entry name" value="TWO-COMPONENT SENSOR HISTIDINE KINASE"/>
    <property type="match status" value="1"/>
</dbReference>
<keyword evidence="9" id="KW-0418">Kinase</keyword>
<dbReference type="GO" id="GO:0016301">
    <property type="term" value="F:kinase activity"/>
    <property type="evidence" value="ECO:0007669"/>
    <property type="project" value="UniProtKB-KW"/>
</dbReference>
<feature type="domain" description="Histidine kinase" evidence="7">
    <location>
        <begin position="330"/>
        <end position="520"/>
    </location>
</feature>
<evidence type="ECO:0000256" key="2">
    <source>
        <dbReference type="ARBA" id="ARBA00022475"/>
    </source>
</evidence>
<evidence type="ECO:0000313" key="9">
    <source>
        <dbReference type="EMBL" id="MBU5593363.1"/>
    </source>
</evidence>
<reference evidence="9 10" key="1">
    <citation type="submission" date="2021-06" db="EMBL/GenBank/DDBJ databases">
        <authorList>
            <person name="Sun Q."/>
            <person name="Li D."/>
        </authorList>
    </citation>
    <scope>NUCLEOTIDE SEQUENCE [LARGE SCALE GENOMIC DNA]</scope>
    <source>
        <strain evidence="9 10">MSJ-4</strain>
    </source>
</reference>
<protein>
    <submittedName>
        <fullName evidence="9">Sensor histidine kinase</fullName>
    </submittedName>
</protein>
<comment type="subcellular location">
    <subcellularLocation>
        <location evidence="1">Cell membrane</location>
        <topology evidence="1">Multi-pass membrane protein</topology>
    </subcellularLocation>
</comment>
<dbReference type="RefSeq" id="WP_216458025.1">
    <property type="nucleotide sequence ID" value="NZ_JAHLQL010000009.1"/>
</dbReference>
<dbReference type="PROSITE" id="PS50113">
    <property type="entry name" value="PAC"/>
    <property type="match status" value="1"/>
</dbReference>
<dbReference type="InterPro" id="IPR000700">
    <property type="entry name" value="PAS-assoc_C"/>
</dbReference>
<evidence type="ECO:0000256" key="6">
    <source>
        <dbReference type="SAM" id="Phobius"/>
    </source>
</evidence>
<organism evidence="9 10">
    <name type="scientific">Clostridium simiarum</name>
    <dbReference type="NCBI Taxonomy" id="2841506"/>
    <lineage>
        <taxon>Bacteria</taxon>
        <taxon>Bacillati</taxon>
        <taxon>Bacillota</taxon>
        <taxon>Clostridia</taxon>
        <taxon>Eubacteriales</taxon>
        <taxon>Clostridiaceae</taxon>
        <taxon>Clostridium</taxon>
    </lineage>
</organism>
<dbReference type="InterPro" id="IPR033463">
    <property type="entry name" value="sCache_3"/>
</dbReference>
<feature type="transmembrane region" description="Helical" evidence="6">
    <location>
        <begin position="169"/>
        <end position="187"/>
    </location>
</feature>
<evidence type="ECO:0000259" key="7">
    <source>
        <dbReference type="PROSITE" id="PS50109"/>
    </source>
</evidence>
<dbReference type="SMART" id="SM00091">
    <property type="entry name" value="PAS"/>
    <property type="match status" value="1"/>
</dbReference>
<keyword evidence="5 6" id="KW-0472">Membrane</keyword>
<dbReference type="InterPro" id="IPR039506">
    <property type="entry name" value="SPOB_a"/>
</dbReference>
<evidence type="ECO:0000256" key="3">
    <source>
        <dbReference type="ARBA" id="ARBA00022692"/>
    </source>
</evidence>
<dbReference type="EMBL" id="JAHLQL010000009">
    <property type="protein sequence ID" value="MBU5593363.1"/>
    <property type="molecule type" value="Genomic_DNA"/>
</dbReference>
<keyword evidence="10" id="KW-1185">Reference proteome</keyword>
<accession>A0ABS6F6Y1</accession>
<evidence type="ECO:0000256" key="1">
    <source>
        <dbReference type="ARBA" id="ARBA00004651"/>
    </source>
</evidence>
<evidence type="ECO:0000256" key="4">
    <source>
        <dbReference type="ARBA" id="ARBA00022989"/>
    </source>
</evidence>
<dbReference type="Pfam" id="PF00989">
    <property type="entry name" value="PAS"/>
    <property type="match status" value="1"/>
</dbReference>
<keyword evidence="2" id="KW-1003">Cell membrane</keyword>
<evidence type="ECO:0000259" key="8">
    <source>
        <dbReference type="PROSITE" id="PS50113"/>
    </source>
</evidence>
<evidence type="ECO:0000256" key="5">
    <source>
        <dbReference type="ARBA" id="ARBA00023136"/>
    </source>
</evidence>
<evidence type="ECO:0000313" key="10">
    <source>
        <dbReference type="Proteomes" id="UP000736583"/>
    </source>
</evidence>
<dbReference type="Pfam" id="PF14689">
    <property type="entry name" value="SPOB_a"/>
    <property type="match status" value="1"/>
</dbReference>
<dbReference type="Proteomes" id="UP000736583">
    <property type="component" value="Unassembled WGS sequence"/>
</dbReference>
<dbReference type="PANTHER" id="PTHR40448">
    <property type="entry name" value="TWO-COMPONENT SENSOR HISTIDINE KINASE"/>
    <property type="match status" value="1"/>
</dbReference>
<dbReference type="SMART" id="SM00387">
    <property type="entry name" value="HATPase_c"/>
    <property type="match status" value="1"/>
</dbReference>
<feature type="domain" description="PAC" evidence="8">
    <location>
        <begin position="263"/>
        <end position="320"/>
    </location>
</feature>
<dbReference type="Pfam" id="PF17203">
    <property type="entry name" value="sCache_3_2"/>
    <property type="match status" value="1"/>
</dbReference>
<dbReference type="PROSITE" id="PS50109">
    <property type="entry name" value="HIS_KIN"/>
    <property type="match status" value="1"/>
</dbReference>
<keyword evidence="4 6" id="KW-1133">Transmembrane helix</keyword>
<keyword evidence="9" id="KW-0808">Transferase</keyword>
<dbReference type="InterPro" id="IPR013767">
    <property type="entry name" value="PAS_fold"/>
</dbReference>
<dbReference type="Pfam" id="PF02518">
    <property type="entry name" value="HATPase_c"/>
    <property type="match status" value="1"/>
</dbReference>
<dbReference type="CDD" id="cd00130">
    <property type="entry name" value="PAS"/>
    <property type="match status" value="1"/>
</dbReference>
<gene>
    <name evidence="9" type="ORF">KQI89_16565</name>
</gene>
<comment type="caution">
    <text evidence="9">The sequence shown here is derived from an EMBL/GenBank/DDBJ whole genome shotgun (WGS) entry which is preliminary data.</text>
</comment>
<dbReference type="InterPro" id="IPR005467">
    <property type="entry name" value="His_kinase_dom"/>
</dbReference>
<keyword evidence="3 6" id="KW-0812">Transmembrane</keyword>
<name>A0ABS6F6Y1_9CLOT</name>
<dbReference type="InterPro" id="IPR003594">
    <property type="entry name" value="HATPase_dom"/>
</dbReference>
<sequence>MKLRIKTSLLVIVIILFTLGTATGFSIIKMNKVIREQMGKNAMDIANTVASIKDVQDVLKSKKKNNEIQYIIENIRLKTRVQFITVMDMEAIRYSHPIPENIGKPFIGGDEKRVLETGQSYIAEGEGTLGPSLRAFSPIYKDGEQIGAVSVGILTGWISQEFQTLLYEFIPYIVIALTIGVIGAWLLSTNIKNTIYGLEPKEIAWILKEREAILEDMDEGIIAINNKGYIILLNKNARNILRLKEDFKGKNISDLRYKGRFLEVLENKIAIKNLEERLWEDIIILSSYEPLIDNKGEIMGVLATFRDLTEVRSLAEELTDFKNMTWSLRAQNHEFMNKLHTIGGLIELEEYDKALNYIYNTVENRNRIMKALSKIKDKTLAALILAKFNKASEGRIEFILEEDSFLESLPKGMTTDNITTLLGNLIENSIEATLDMEKGQIKLRIRDEMDGLYICLENNGEAIDEDIKDKIYEKAVSSKGKGNERGYGMYNVKNIIDSFKGNINFTTGELTRWNIFIPKA</sequence>
<dbReference type="InterPro" id="IPR000014">
    <property type="entry name" value="PAS"/>
</dbReference>
<proteinExistence type="predicted"/>